<dbReference type="InterPro" id="IPR007160">
    <property type="entry name" value="DUF362"/>
</dbReference>
<keyword evidence="3" id="KW-1185">Reference proteome</keyword>
<protein>
    <submittedName>
        <fullName evidence="2">DUF362 domain-containing protein</fullName>
    </submittedName>
</protein>
<gene>
    <name evidence="2" type="ORF">GBM96_04775</name>
</gene>
<accession>A0AAI9WNA6</accession>
<sequence length="330" mass="35738">MQRRDLLIAGSLSGVAASASIRAAEMSSSQSAALKELNSIPLRHAVDDPAAPIVYFSREITPESLLKLYEALGRPARGKTGIKITFESPNGPHLDPALLKLLCDKVQGTIIDCNGFTGPRDTTAGNLRVAEGHGFTGIAPIDILDADGDMDLPVRNGYRRKFARTGRHFAQYESLISVVRFKAHHLPRYGGTMKNLSICLGSISGKAIIHSGGNVTTHYTSTSDEITAQAMADAVKAAMDYRKDRWCFINVLDAFSPDDSCSHARNLGNIGIFASIDPVAVDQAAVDVTFGAAPDEETRRAWEEYHSTMLLPKAEKIGVGRTHYRLLSID</sequence>
<dbReference type="AlphaFoldDB" id="A0AAI9WNA6"/>
<reference evidence="2 3" key="1">
    <citation type="submission" date="2019-10" db="EMBL/GenBank/DDBJ databases">
        <title>Genome diversity of Sutterella seckii.</title>
        <authorList>
            <person name="Chaplin A.V."/>
            <person name="Sokolova S.R."/>
            <person name="Mosin K.A."/>
            <person name="Ivanova E.L."/>
            <person name="Kochetkova T.O."/>
            <person name="Goltsov A.Y."/>
            <person name="Trofimov D.Y."/>
            <person name="Efimov B.A."/>
        </authorList>
    </citation>
    <scope>NUCLEOTIDE SEQUENCE [LARGE SCALE GENOMIC DNA]</scope>
    <source>
        <strain evidence="2 3">ASD3426</strain>
    </source>
</reference>
<organism evidence="2 3">
    <name type="scientific">Sutterella seckii</name>
    <dbReference type="NCBI Taxonomy" id="1944635"/>
    <lineage>
        <taxon>Bacteria</taxon>
        <taxon>Pseudomonadati</taxon>
        <taxon>Pseudomonadota</taxon>
        <taxon>Betaproteobacteria</taxon>
        <taxon>Burkholderiales</taxon>
        <taxon>Sutterellaceae</taxon>
        <taxon>Sutterella</taxon>
    </lineage>
</organism>
<comment type="caution">
    <text evidence="2">The sequence shown here is derived from an EMBL/GenBank/DDBJ whole genome shotgun (WGS) entry which is preliminary data.</text>
</comment>
<evidence type="ECO:0000313" key="3">
    <source>
        <dbReference type="Proteomes" id="UP000469462"/>
    </source>
</evidence>
<proteinExistence type="predicted"/>
<dbReference type="EMBL" id="WEHW01000011">
    <property type="protein sequence ID" value="KAB7651691.1"/>
    <property type="molecule type" value="Genomic_DNA"/>
</dbReference>
<dbReference type="Proteomes" id="UP000469462">
    <property type="component" value="Unassembled WGS sequence"/>
</dbReference>
<dbReference type="Pfam" id="PF04015">
    <property type="entry name" value="DUF362"/>
    <property type="match status" value="1"/>
</dbReference>
<evidence type="ECO:0000259" key="1">
    <source>
        <dbReference type="Pfam" id="PF04015"/>
    </source>
</evidence>
<evidence type="ECO:0000313" key="2">
    <source>
        <dbReference type="EMBL" id="KAB7651691.1"/>
    </source>
</evidence>
<feature type="domain" description="DUF362" evidence="1">
    <location>
        <begin position="82"/>
        <end position="287"/>
    </location>
</feature>
<name>A0AAI9WNA6_9BURK</name>